<proteinExistence type="inferred from homology"/>
<evidence type="ECO:0000259" key="9">
    <source>
        <dbReference type="Pfam" id="PF01529"/>
    </source>
</evidence>
<evidence type="ECO:0000256" key="1">
    <source>
        <dbReference type="ARBA" id="ARBA00004141"/>
    </source>
</evidence>
<keyword evidence="2 7" id="KW-0808">Transferase</keyword>
<keyword evidence="5 7" id="KW-0472">Membrane</keyword>
<dbReference type="InterPro" id="IPR039859">
    <property type="entry name" value="PFA4/ZDH16/20/ERF2-like"/>
</dbReference>
<keyword evidence="6 7" id="KW-0012">Acyltransferase</keyword>
<dbReference type="InterPro" id="IPR001594">
    <property type="entry name" value="Palmitoyltrfase_DHHC"/>
</dbReference>
<dbReference type="PROSITE" id="PS50216">
    <property type="entry name" value="DHHC"/>
    <property type="match status" value="1"/>
</dbReference>
<evidence type="ECO:0000256" key="8">
    <source>
        <dbReference type="SAM" id="MobiDB-lite"/>
    </source>
</evidence>
<dbReference type="EC" id="2.3.1.225" evidence="7"/>
<dbReference type="GO" id="GO:0019706">
    <property type="term" value="F:protein-cysteine S-palmitoyltransferase activity"/>
    <property type="evidence" value="ECO:0007669"/>
    <property type="project" value="UniProtKB-EC"/>
</dbReference>
<dbReference type="AlphaFoldDB" id="A0A915E8M2"/>
<dbReference type="Pfam" id="PF01529">
    <property type="entry name" value="DHHC"/>
    <property type="match status" value="1"/>
</dbReference>
<dbReference type="Proteomes" id="UP000887574">
    <property type="component" value="Unplaced"/>
</dbReference>
<evidence type="ECO:0000313" key="11">
    <source>
        <dbReference type="WBParaSite" id="jg3521"/>
    </source>
</evidence>
<keyword evidence="10" id="KW-1185">Reference proteome</keyword>
<comment type="subcellular location">
    <subcellularLocation>
        <location evidence="1">Membrane</location>
        <topology evidence="1">Multi-pass membrane protein</topology>
    </subcellularLocation>
</comment>
<organism evidence="10 11">
    <name type="scientific">Ditylenchus dipsaci</name>
    <dbReference type="NCBI Taxonomy" id="166011"/>
    <lineage>
        <taxon>Eukaryota</taxon>
        <taxon>Metazoa</taxon>
        <taxon>Ecdysozoa</taxon>
        <taxon>Nematoda</taxon>
        <taxon>Chromadorea</taxon>
        <taxon>Rhabditida</taxon>
        <taxon>Tylenchina</taxon>
        <taxon>Tylenchomorpha</taxon>
        <taxon>Sphaerularioidea</taxon>
        <taxon>Anguinidae</taxon>
        <taxon>Anguininae</taxon>
        <taxon>Ditylenchus</taxon>
    </lineage>
</organism>
<evidence type="ECO:0000256" key="4">
    <source>
        <dbReference type="ARBA" id="ARBA00022989"/>
    </source>
</evidence>
<evidence type="ECO:0000256" key="6">
    <source>
        <dbReference type="ARBA" id="ARBA00023315"/>
    </source>
</evidence>
<feature type="domain" description="Palmitoyltransferase DHHC" evidence="9">
    <location>
        <begin position="203"/>
        <end position="342"/>
    </location>
</feature>
<feature type="transmembrane region" description="Helical" evidence="7">
    <location>
        <begin position="131"/>
        <end position="154"/>
    </location>
</feature>
<reference evidence="11" key="1">
    <citation type="submission" date="2022-11" db="UniProtKB">
        <authorList>
            <consortium name="WormBaseParasite"/>
        </authorList>
    </citation>
    <scope>IDENTIFICATION</scope>
</reference>
<accession>A0A915E8M2</accession>
<evidence type="ECO:0000256" key="3">
    <source>
        <dbReference type="ARBA" id="ARBA00022692"/>
    </source>
</evidence>
<dbReference type="PANTHER" id="PTHR12246">
    <property type="entry name" value="PALMITOYLTRANSFERASE ZDHHC16"/>
    <property type="match status" value="1"/>
</dbReference>
<feature type="transmembrane region" description="Helical" evidence="7">
    <location>
        <begin position="301"/>
        <end position="327"/>
    </location>
</feature>
<evidence type="ECO:0000256" key="2">
    <source>
        <dbReference type="ARBA" id="ARBA00022679"/>
    </source>
</evidence>
<feature type="compositionally biased region" description="Low complexity" evidence="8">
    <location>
        <begin position="66"/>
        <end position="77"/>
    </location>
</feature>
<keyword evidence="3 7" id="KW-0812">Transmembrane</keyword>
<name>A0A915E8M2_9BILA</name>
<sequence>MSSALSTNSASISSCAQEDLFLIGENSSDKISIDTISSVSTATEGYEEVSYSGQLVENDLEMLFPSSSSSHTSTSSSETNGVAHHNEKPKNQTYIKTAPISVTEAPDWPTGLSRNTHLDVDRTLLRRLLHIGPIFAIVIVLIIGMTASVLHVTWWPITTPLGCADLLIFLTWNYLVLFNLLKAAFVGGGYVSIGWHPTDEAHQKRLQYCHKCNGFKAPRSHHCAKCNRCVMKMDHHCPWINNCVGHRNQVYFIRFLFFAVVGCTHGAVILTCCIWNTLSIIYWSDPYKQPLHKHKFIIDSIYSFMAAVLAVSFAMGVIIAVGFLLFIQLKSAWRNRTGIEQYICLKAEYRYREDTDDEFAYPYDLGWRRNLREVFNENLAFAKGNGIWWPVVAGCDQFTLTEEQLEQKRLKQEYARAHPHSQVSNSYWARFSRRCIQPIYKKFM</sequence>
<comment type="catalytic activity">
    <reaction evidence="7">
        <text>L-cysteinyl-[protein] + hexadecanoyl-CoA = S-hexadecanoyl-L-cysteinyl-[protein] + CoA</text>
        <dbReference type="Rhea" id="RHEA:36683"/>
        <dbReference type="Rhea" id="RHEA-COMP:10131"/>
        <dbReference type="Rhea" id="RHEA-COMP:11032"/>
        <dbReference type="ChEBI" id="CHEBI:29950"/>
        <dbReference type="ChEBI" id="CHEBI:57287"/>
        <dbReference type="ChEBI" id="CHEBI:57379"/>
        <dbReference type="ChEBI" id="CHEBI:74151"/>
        <dbReference type="EC" id="2.3.1.225"/>
    </reaction>
</comment>
<comment type="domain">
    <text evidence="7">The DHHC domain is required for palmitoyltransferase activity.</text>
</comment>
<dbReference type="WBParaSite" id="jg3521">
    <property type="protein sequence ID" value="jg3521"/>
    <property type="gene ID" value="jg3521"/>
</dbReference>
<keyword evidence="4 7" id="KW-1133">Transmembrane helix</keyword>
<protein>
    <recommendedName>
        <fullName evidence="7">Palmitoyltransferase</fullName>
        <ecNumber evidence="7">2.3.1.225</ecNumber>
    </recommendedName>
</protein>
<evidence type="ECO:0000256" key="5">
    <source>
        <dbReference type="ARBA" id="ARBA00023136"/>
    </source>
</evidence>
<feature type="region of interest" description="Disordered" evidence="8">
    <location>
        <begin position="66"/>
        <end position="88"/>
    </location>
</feature>
<dbReference type="GO" id="GO:0016020">
    <property type="term" value="C:membrane"/>
    <property type="evidence" value="ECO:0007669"/>
    <property type="project" value="UniProtKB-SubCell"/>
</dbReference>
<comment type="similarity">
    <text evidence="7">Belongs to the DHHC palmitoyltransferase family.</text>
</comment>
<feature type="transmembrane region" description="Helical" evidence="7">
    <location>
        <begin position="255"/>
        <end position="281"/>
    </location>
</feature>
<evidence type="ECO:0000256" key="7">
    <source>
        <dbReference type="RuleBase" id="RU079119"/>
    </source>
</evidence>
<evidence type="ECO:0000313" key="10">
    <source>
        <dbReference type="Proteomes" id="UP000887574"/>
    </source>
</evidence>